<feature type="domain" description="Beta-hexosaminidase bacterial type N-terminal" evidence="10">
    <location>
        <begin position="188"/>
        <end position="298"/>
    </location>
</feature>
<evidence type="ECO:0000259" key="9">
    <source>
        <dbReference type="Pfam" id="PF00728"/>
    </source>
</evidence>
<name>A0A5P9NMS6_9GAMM</name>
<keyword evidence="4" id="KW-0378">Hydrolase</keyword>
<dbReference type="GO" id="GO:0030203">
    <property type="term" value="P:glycosaminoglycan metabolic process"/>
    <property type="evidence" value="ECO:0007669"/>
    <property type="project" value="TreeGrafter"/>
</dbReference>
<dbReference type="OrthoDB" id="9763537at2"/>
<dbReference type="InterPro" id="IPR029018">
    <property type="entry name" value="Hex-like_dom2"/>
</dbReference>
<dbReference type="Pfam" id="PF02838">
    <property type="entry name" value="Glyco_hydro_20b"/>
    <property type="match status" value="1"/>
</dbReference>
<evidence type="ECO:0000256" key="2">
    <source>
        <dbReference type="ARBA" id="ARBA00006285"/>
    </source>
</evidence>
<dbReference type="GO" id="GO:0005975">
    <property type="term" value="P:carbohydrate metabolic process"/>
    <property type="evidence" value="ECO:0007669"/>
    <property type="project" value="InterPro"/>
</dbReference>
<dbReference type="EMBL" id="CP036422">
    <property type="protein sequence ID" value="QFU76806.1"/>
    <property type="molecule type" value="Genomic_DNA"/>
</dbReference>
<dbReference type="GO" id="GO:0004563">
    <property type="term" value="F:beta-N-acetylhexosaminidase activity"/>
    <property type="evidence" value="ECO:0007669"/>
    <property type="project" value="UniProtKB-EC"/>
</dbReference>
<dbReference type="AlphaFoldDB" id="A0A5P9NMS6"/>
<dbReference type="SUPFAM" id="SSF51445">
    <property type="entry name" value="(Trans)glycosidases"/>
    <property type="match status" value="1"/>
</dbReference>
<evidence type="ECO:0000256" key="4">
    <source>
        <dbReference type="ARBA" id="ARBA00022801"/>
    </source>
</evidence>
<feature type="active site" description="Proton donor" evidence="8">
    <location>
        <position position="478"/>
    </location>
</feature>
<reference evidence="11 12" key="1">
    <citation type="submission" date="2019-02" db="EMBL/GenBank/DDBJ databases">
        <authorList>
            <person name="Li S.-H."/>
        </authorList>
    </citation>
    <scope>NUCLEOTIDE SEQUENCE [LARGE SCALE GENOMIC DNA]</scope>
    <source>
        <strain evidence="11 12">IMCC14385</strain>
    </source>
</reference>
<evidence type="ECO:0000313" key="11">
    <source>
        <dbReference type="EMBL" id="QFU76806.1"/>
    </source>
</evidence>
<keyword evidence="5" id="KW-0326">Glycosidase</keyword>
<dbReference type="InterPro" id="IPR015882">
    <property type="entry name" value="HEX_bac_N"/>
</dbReference>
<dbReference type="Pfam" id="PF00728">
    <property type="entry name" value="Glyco_hydro_20"/>
    <property type="match status" value="1"/>
</dbReference>
<dbReference type="InterPro" id="IPR017853">
    <property type="entry name" value="GH"/>
</dbReference>
<protein>
    <recommendedName>
        <fullName evidence="3">beta-N-acetylhexosaminidase</fullName>
        <ecNumber evidence="3">3.2.1.52</ecNumber>
    </recommendedName>
    <alternativeName>
        <fullName evidence="6">Beta-N-acetylhexosaminidase</fullName>
    </alternativeName>
    <alternativeName>
        <fullName evidence="7">N-acetyl-beta-glucosaminidase</fullName>
    </alternativeName>
</protein>
<comment type="catalytic activity">
    <reaction evidence="1">
        <text>Hydrolysis of terminal non-reducing N-acetyl-D-hexosamine residues in N-acetyl-beta-D-hexosaminides.</text>
        <dbReference type="EC" id="3.2.1.52"/>
    </reaction>
</comment>
<accession>A0A5P9NMS6</accession>
<dbReference type="Gene3D" id="3.30.379.10">
    <property type="entry name" value="Chitobiase/beta-hexosaminidase domain 2-like"/>
    <property type="match status" value="1"/>
</dbReference>
<dbReference type="PRINTS" id="PR00738">
    <property type="entry name" value="GLHYDRLASE20"/>
</dbReference>
<evidence type="ECO:0000256" key="5">
    <source>
        <dbReference type="ARBA" id="ARBA00023295"/>
    </source>
</evidence>
<evidence type="ECO:0000256" key="3">
    <source>
        <dbReference type="ARBA" id="ARBA00012663"/>
    </source>
</evidence>
<keyword evidence="12" id="KW-1185">Reference proteome</keyword>
<dbReference type="GO" id="GO:0016020">
    <property type="term" value="C:membrane"/>
    <property type="evidence" value="ECO:0007669"/>
    <property type="project" value="TreeGrafter"/>
</dbReference>
<dbReference type="Proteomes" id="UP000326287">
    <property type="component" value="Chromosome"/>
</dbReference>
<evidence type="ECO:0000256" key="1">
    <source>
        <dbReference type="ARBA" id="ARBA00001231"/>
    </source>
</evidence>
<dbReference type="InterPro" id="IPR025705">
    <property type="entry name" value="Beta_hexosaminidase_sua/sub"/>
</dbReference>
<evidence type="ECO:0000313" key="12">
    <source>
        <dbReference type="Proteomes" id="UP000326287"/>
    </source>
</evidence>
<gene>
    <name evidence="11" type="ORF">EY643_14740</name>
</gene>
<evidence type="ECO:0000259" key="10">
    <source>
        <dbReference type="Pfam" id="PF02838"/>
    </source>
</evidence>
<proteinExistence type="inferred from homology"/>
<dbReference type="PANTHER" id="PTHR22600:SF57">
    <property type="entry name" value="BETA-N-ACETYLHEXOSAMINIDASE"/>
    <property type="match status" value="1"/>
</dbReference>
<dbReference type="InterPro" id="IPR015883">
    <property type="entry name" value="Glyco_hydro_20_cat"/>
</dbReference>
<feature type="domain" description="Glycoside hydrolase family 20 catalytic" evidence="9">
    <location>
        <begin position="303"/>
        <end position="644"/>
    </location>
</feature>
<evidence type="ECO:0000256" key="7">
    <source>
        <dbReference type="ARBA" id="ARBA00033000"/>
    </source>
</evidence>
<sequence length="678" mass="74670">MPRNRLWCGPVSLIILSLVVREICIPDESMTTLSQITYPEMTTLSICSSKTPENPLVLHLDIQRADNAGRLAFKLHNPMAIPLQQWHLHMDLQRQLTAADGTVLEREGSHLRLRPAQEHVLAPGGHCELALLVAPTALQRHSDLPSGCYLESEGAIYPVTLATHNLPAAKEIPLDSEPVKQLPALATLLPTPRHAVQADAVRHWPEIPVWTGPETCAGALKWVQQMLGQSWRFQHSAEKADLVCSENPGLGPEAFELNTLVSPATLQAADAEGFCRGAATLLQMLHATPGELPALNIEEGPHYSYRGLMLDCARHFHSVETLIDVLDWMALYKLNHFHWHLTDDEAWRLEIPALPELTRVGAWRGHGLTLSPQLGSGPEPYGGSYSRTDVQRVIAAAAQRGITVVPEIDIPGHCRAAIHALPDLLREAEDQSAYESVQFFDDNVLNPALPGTYEFLDKVLKEICTLFPGDKIHMGCDEVPSGAWRHSPACQALMEQEGYTSPTQLQGHLLRYAQDFLAAQGCTLVGWEEAAQGDILPTRTPMCVWSSEEMIQQVAAQGYPVISCAAPRAYLDLAWSDDPAEPGLHWAGTVNLRQSYETPPFPAGMAGGLGVQANLWGELINSREKLEYMLFPRLLATAEWGWCGQAGEAWPEFRARVAAQLETLRGMGLSPRSLDQEP</sequence>
<dbReference type="PANTHER" id="PTHR22600">
    <property type="entry name" value="BETA-HEXOSAMINIDASE"/>
    <property type="match status" value="1"/>
</dbReference>
<evidence type="ECO:0000256" key="6">
    <source>
        <dbReference type="ARBA" id="ARBA00030512"/>
    </source>
</evidence>
<comment type="similarity">
    <text evidence="2">Belongs to the glycosyl hydrolase 20 family.</text>
</comment>
<dbReference type="CDD" id="cd06563">
    <property type="entry name" value="GH20_chitobiase-like"/>
    <property type="match status" value="1"/>
</dbReference>
<dbReference type="Gene3D" id="3.20.20.80">
    <property type="entry name" value="Glycosidases"/>
    <property type="match status" value="1"/>
</dbReference>
<organism evidence="11 12">
    <name type="scientific">Halioglobus maricola</name>
    <dbReference type="NCBI Taxonomy" id="2601894"/>
    <lineage>
        <taxon>Bacteria</taxon>
        <taxon>Pseudomonadati</taxon>
        <taxon>Pseudomonadota</taxon>
        <taxon>Gammaproteobacteria</taxon>
        <taxon>Cellvibrionales</taxon>
        <taxon>Halieaceae</taxon>
        <taxon>Halioglobus</taxon>
    </lineage>
</organism>
<dbReference type="KEGG" id="halc:EY643_14740"/>
<evidence type="ECO:0000256" key="8">
    <source>
        <dbReference type="PIRSR" id="PIRSR625705-1"/>
    </source>
</evidence>
<dbReference type="EC" id="3.2.1.52" evidence="3"/>
<dbReference type="SUPFAM" id="SSF55545">
    <property type="entry name" value="beta-N-acetylhexosaminidase-like domain"/>
    <property type="match status" value="1"/>
</dbReference>